<dbReference type="PANTHER" id="PTHR36451">
    <property type="entry name" value="PAPS-DEPENDENT SULFOTRANSFERASE STF3"/>
    <property type="match status" value="1"/>
</dbReference>
<reference evidence="1" key="1">
    <citation type="submission" date="2022-06" db="EMBL/GenBank/DDBJ databases">
        <title>Aeoliella straminimaris, a novel planctomycete from sediments.</title>
        <authorList>
            <person name="Vitorino I.R."/>
            <person name="Lage O.M."/>
        </authorList>
    </citation>
    <scope>NUCLEOTIDE SEQUENCE</scope>
    <source>
        <strain evidence="1">ICT_H6.2</strain>
    </source>
</reference>
<dbReference type="AlphaFoldDB" id="A0A9X2JK64"/>
<dbReference type="SUPFAM" id="SSF52540">
    <property type="entry name" value="P-loop containing nucleoside triphosphate hydrolases"/>
    <property type="match status" value="1"/>
</dbReference>
<name>A0A9X2JK64_9BACT</name>
<proteinExistence type="predicted"/>
<accession>A0A9X2JK64</accession>
<protein>
    <submittedName>
        <fullName evidence="1">Sulfotransferase</fullName>
    </submittedName>
</protein>
<dbReference type="Gene3D" id="3.40.50.300">
    <property type="entry name" value="P-loop containing nucleotide triphosphate hydrolases"/>
    <property type="match status" value="1"/>
</dbReference>
<dbReference type="Pfam" id="PF13469">
    <property type="entry name" value="Sulfotransfer_3"/>
    <property type="match status" value="1"/>
</dbReference>
<keyword evidence="2" id="KW-1185">Reference proteome</keyword>
<comment type="caution">
    <text evidence="1">The sequence shown here is derived from an EMBL/GenBank/DDBJ whole genome shotgun (WGS) entry which is preliminary data.</text>
</comment>
<dbReference type="PANTHER" id="PTHR36451:SF1">
    <property type="entry name" value="OMEGA-HYDROXY-BETA-DIHYDROMENAQUINONE-9 SULFOTRANSFERASE STF3"/>
    <property type="match status" value="1"/>
</dbReference>
<dbReference type="InterPro" id="IPR027417">
    <property type="entry name" value="P-loop_NTPase"/>
</dbReference>
<dbReference type="RefSeq" id="WP_252854074.1">
    <property type="nucleotide sequence ID" value="NZ_JAMXLR010000062.1"/>
</dbReference>
<organism evidence="1 2">
    <name type="scientific">Aeoliella straminimaris</name>
    <dbReference type="NCBI Taxonomy" id="2954799"/>
    <lineage>
        <taxon>Bacteria</taxon>
        <taxon>Pseudomonadati</taxon>
        <taxon>Planctomycetota</taxon>
        <taxon>Planctomycetia</taxon>
        <taxon>Pirellulales</taxon>
        <taxon>Lacipirellulaceae</taxon>
        <taxon>Aeoliella</taxon>
    </lineage>
</organism>
<gene>
    <name evidence="1" type="ORF">NG895_18830</name>
</gene>
<dbReference type="InterPro" id="IPR052736">
    <property type="entry name" value="Stf3_sulfotransferase"/>
</dbReference>
<dbReference type="EMBL" id="JAMXLR010000062">
    <property type="protein sequence ID" value="MCO6045959.1"/>
    <property type="molecule type" value="Genomic_DNA"/>
</dbReference>
<evidence type="ECO:0000313" key="2">
    <source>
        <dbReference type="Proteomes" id="UP001155241"/>
    </source>
</evidence>
<dbReference type="Proteomes" id="UP001155241">
    <property type="component" value="Unassembled WGS sequence"/>
</dbReference>
<evidence type="ECO:0000313" key="1">
    <source>
        <dbReference type="EMBL" id="MCO6045959.1"/>
    </source>
</evidence>
<sequence>MTSNIARDDFQAFDIPLHEHLLSSALHATRHLWRRLGQIESSVLRDRLDAVEIDRPIYIAGLARSGSTILLEAIADHPKVATHTYRDFWSIFTPVWADQATRGLRHDGAPPMERAHGDGIMITPDSPEAIEEMLWMEFFDDLHDPLHSNVLDEDCKNRDFECFYRDHIQKLLLVRGATRYASKGNYNLTRLGYLLHVFPDARFVLPIRKPLTQIASLQKQHKLLRSAAEKHPRSVDYLDRVGHFEFGAHRTPINAGNTAEIEDIIALWEDGEEVRGWARYWSHLYGALADQIEADDQLREHVLIIQYEELCDHSHEALTRLFEHCELDDSEDLVDRYASKLHRPQYYRPQFDSTEQQIIEDETRAVADRFQSLANVATSLAGA</sequence>